<dbReference type="PANTHER" id="PTHR12147">
    <property type="entry name" value="METALLOPEPTIDASE M28 FAMILY MEMBER"/>
    <property type="match status" value="1"/>
</dbReference>
<evidence type="ECO:0000313" key="4">
    <source>
        <dbReference type="Proteomes" id="UP000629098"/>
    </source>
</evidence>
<organism evidence="3 4">
    <name type="scientific">Iningainema tapete BLCC-T55</name>
    <dbReference type="NCBI Taxonomy" id="2748662"/>
    <lineage>
        <taxon>Bacteria</taxon>
        <taxon>Bacillati</taxon>
        <taxon>Cyanobacteriota</taxon>
        <taxon>Cyanophyceae</taxon>
        <taxon>Nostocales</taxon>
        <taxon>Scytonemataceae</taxon>
        <taxon>Iningainema tapete</taxon>
    </lineage>
</organism>
<evidence type="ECO:0000256" key="1">
    <source>
        <dbReference type="SAM" id="MobiDB-lite"/>
    </source>
</evidence>
<evidence type="ECO:0000259" key="2">
    <source>
        <dbReference type="Pfam" id="PF04389"/>
    </source>
</evidence>
<dbReference type="GO" id="GO:0006508">
    <property type="term" value="P:proteolysis"/>
    <property type="evidence" value="ECO:0007669"/>
    <property type="project" value="InterPro"/>
</dbReference>
<dbReference type="AlphaFoldDB" id="A0A8J6XT08"/>
<accession>A0A8J6XT08</accession>
<dbReference type="InterPro" id="IPR007484">
    <property type="entry name" value="Peptidase_M28"/>
</dbReference>
<keyword evidence="4" id="KW-1185">Reference proteome</keyword>
<dbReference type="RefSeq" id="WP_190836055.1">
    <property type="nucleotide sequence ID" value="NZ_CAWPPI010000101.1"/>
</dbReference>
<evidence type="ECO:0000313" key="3">
    <source>
        <dbReference type="EMBL" id="MBD2776991.1"/>
    </source>
</evidence>
<dbReference type="EMBL" id="JACXAE010000101">
    <property type="protein sequence ID" value="MBD2776991.1"/>
    <property type="molecule type" value="Genomic_DNA"/>
</dbReference>
<dbReference type="GO" id="GO:0008235">
    <property type="term" value="F:metalloexopeptidase activity"/>
    <property type="evidence" value="ECO:0007669"/>
    <property type="project" value="InterPro"/>
</dbReference>
<reference evidence="3" key="1">
    <citation type="submission" date="2020-09" db="EMBL/GenBank/DDBJ databases">
        <title>Iningainema tapete sp. nov. (Scytonemataceae, Cyanobacteria) from greenhouses in central Florida (USA) produces two types of nodularin with biosynthetic potential for microcystin-LR and anabaenopeptins.</title>
        <authorList>
            <person name="Berthold D.E."/>
            <person name="Lefler F.W."/>
            <person name="Huang I.-S."/>
            <person name="Abdulla H."/>
            <person name="Zimba P.V."/>
            <person name="Laughinghouse H.D. IV."/>
        </authorList>
    </citation>
    <scope>NUCLEOTIDE SEQUENCE</scope>
    <source>
        <strain evidence="3">BLCCT55</strain>
    </source>
</reference>
<comment type="caution">
    <text evidence="3">The sequence shown here is derived from an EMBL/GenBank/DDBJ whole genome shotgun (WGS) entry which is preliminary data.</text>
</comment>
<dbReference type="SUPFAM" id="SSF53187">
    <property type="entry name" value="Zn-dependent exopeptidases"/>
    <property type="match status" value="1"/>
</dbReference>
<dbReference type="Proteomes" id="UP000629098">
    <property type="component" value="Unassembled WGS sequence"/>
</dbReference>
<proteinExistence type="predicted"/>
<protein>
    <submittedName>
        <fullName evidence="3">M28 family peptidase</fullName>
    </submittedName>
</protein>
<dbReference type="Pfam" id="PF04389">
    <property type="entry name" value="Peptidase_M28"/>
    <property type="match status" value="1"/>
</dbReference>
<gene>
    <name evidence="3" type="ORF">ICL16_34310</name>
</gene>
<dbReference type="InterPro" id="IPR045175">
    <property type="entry name" value="M28_fam"/>
</dbReference>
<dbReference type="Gene3D" id="3.40.630.10">
    <property type="entry name" value="Zn peptidases"/>
    <property type="match status" value="1"/>
</dbReference>
<sequence length="391" mass="42735">MKKWIWLALFVLMTLIVVGGSKLFPPTNEQPLIIDTIRVSQPQPIQKAQNYPSPYPLLQVSADKLFAHVQRLNFTRYTPAERSRTRKYITTELKRLGWQPKLEKFSDGVNIFAERKGTDQKAGAILIGAHYDTVYISPGADDNASGVAVMLEMARLLGSRPTPRTLQLAFFDKEEAGLLGSKAFVKDSTHLENLQGVIVMDMVGYACYDTGCQKYPVGLPVTPPSDKGDFLAVIGDAEHLPLLNAFENPPTPRDSGGTRGSKTPRILANNEGSKTPRILANNEGSKTPLFKGGMGGSTPTILKLPVPLKGLLTPDVLRSDHAPFWYQGVGAVLVTDTANLRTSHYHQPSDLPATIDRKFFTGAAEVVVNATNILLKNSVPLKSCIDDDLPC</sequence>
<feature type="domain" description="Peptidase M28" evidence="2">
    <location>
        <begin position="110"/>
        <end position="206"/>
    </location>
</feature>
<dbReference type="PANTHER" id="PTHR12147:SF26">
    <property type="entry name" value="PEPTIDASE M28 DOMAIN-CONTAINING PROTEIN"/>
    <property type="match status" value="1"/>
</dbReference>
<feature type="region of interest" description="Disordered" evidence="1">
    <location>
        <begin position="245"/>
        <end position="269"/>
    </location>
</feature>
<name>A0A8J6XT08_9CYAN</name>